<dbReference type="PANTHER" id="PTHR10587:SF133">
    <property type="entry name" value="CHITIN DEACETYLASE 1-RELATED"/>
    <property type="match status" value="1"/>
</dbReference>
<proteinExistence type="predicted"/>
<organism evidence="4 5">
    <name type="scientific">Marixanthomonas ophiurae</name>
    <dbReference type="NCBI Taxonomy" id="387659"/>
    <lineage>
        <taxon>Bacteria</taxon>
        <taxon>Pseudomonadati</taxon>
        <taxon>Bacteroidota</taxon>
        <taxon>Flavobacteriia</taxon>
        <taxon>Flavobacteriales</taxon>
        <taxon>Flavobacteriaceae</taxon>
        <taxon>Marixanthomonas</taxon>
    </lineage>
</organism>
<dbReference type="Pfam" id="PF01522">
    <property type="entry name" value="Polysacc_deac_1"/>
    <property type="match status" value="1"/>
</dbReference>
<feature type="domain" description="NodB homology" evidence="3">
    <location>
        <begin position="21"/>
        <end position="206"/>
    </location>
</feature>
<dbReference type="GO" id="GO:0005975">
    <property type="term" value="P:carbohydrate metabolic process"/>
    <property type="evidence" value="ECO:0007669"/>
    <property type="project" value="InterPro"/>
</dbReference>
<accession>A0A3E1QBU3</accession>
<keyword evidence="2" id="KW-0378">Hydrolase</keyword>
<evidence type="ECO:0000259" key="3">
    <source>
        <dbReference type="PROSITE" id="PS51677"/>
    </source>
</evidence>
<name>A0A3E1QBU3_9FLAO</name>
<dbReference type="InterPro" id="IPR050248">
    <property type="entry name" value="Polysacc_deacetylase_ArnD"/>
</dbReference>
<evidence type="ECO:0000256" key="2">
    <source>
        <dbReference type="ARBA" id="ARBA00022801"/>
    </source>
</evidence>
<dbReference type="GO" id="GO:0016810">
    <property type="term" value="F:hydrolase activity, acting on carbon-nitrogen (but not peptide) bonds"/>
    <property type="evidence" value="ECO:0007669"/>
    <property type="project" value="InterPro"/>
</dbReference>
<evidence type="ECO:0000313" key="5">
    <source>
        <dbReference type="Proteomes" id="UP000261082"/>
    </source>
</evidence>
<dbReference type="Gene3D" id="3.20.20.370">
    <property type="entry name" value="Glycoside hydrolase/deacetylase"/>
    <property type="match status" value="1"/>
</dbReference>
<dbReference type="AlphaFoldDB" id="A0A3E1QBU3"/>
<comment type="caution">
    <text evidence="4">The sequence shown here is derived from an EMBL/GenBank/DDBJ whole genome shotgun (WGS) entry which is preliminary data.</text>
</comment>
<gene>
    <name evidence="4" type="ORF">DZ858_05750</name>
</gene>
<dbReference type="CDD" id="cd10917">
    <property type="entry name" value="CE4_NodB_like_6s_7s"/>
    <property type="match status" value="1"/>
</dbReference>
<keyword evidence="1" id="KW-0479">Metal-binding</keyword>
<dbReference type="InterPro" id="IPR011330">
    <property type="entry name" value="Glyco_hydro/deAcase_b/a-brl"/>
</dbReference>
<protein>
    <submittedName>
        <fullName evidence="4">Polysaccharide deacetylase family protein</fullName>
    </submittedName>
</protein>
<dbReference type="OrthoDB" id="9812065at2"/>
<evidence type="ECO:0000313" key="4">
    <source>
        <dbReference type="EMBL" id="RFN59564.1"/>
    </source>
</evidence>
<dbReference type="GO" id="GO:0046872">
    <property type="term" value="F:metal ion binding"/>
    <property type="evidence" value="ECO:0007669"/>
    <property type="project" value="UniProtKB-KW"/>
</dbReference>
<dbReference type="InterPro" id="IPR002509">
    <property type="entry name" value="NODB_dom"/>
</dbReference>
<evidence type="ECO:0000256" key="1">
    <source>
        <dbReference type="ARBA" id="ARBA00022723"/>
    </source>
</evidence>
<dbReference type="PROSITE" id="PS51677">
    <property type="entry name" value="NODB"/>
    <property type="match status" value="1"/>
</dbReference>
<dbReference type="Proteomes" id="UP000261082">
    <property type="component" value="Unassembled WGS sequence"/>
</dbReference>
<sequence length="211" mass="24551">MPKFVQRIYPKRIWALPNNENKVYLTFDDGPIPEVTPWVLDTLKKYNAKATFFCIGDNIKKHPEIFQRIISEGHSVGNHTFHHLNGWKTETQSYVDNVLLFKKEIQSTRYSHLAPRTSLFRPPYGKITSKQANLLQQKGYKIVMWSVLSYDYDASVSEEKCLQNVLQNIDTGTIIVFHDSIKAQKNLRYVLPKVLEYCIKNNFSLNKNALI</sequence>
<dbReference type="SUPFAM" id="SSF88713">
    <property type="entry name" value="Glycoside hydrolase/deacetylase"/>
    <property type="match status" value="1"/>
</dbReference>
<dbReference type="GO" id="GO:0016020">
    <property type="term" value="C:membrane"/>
    <property type="evidence" value="ECO:0007669"/>
    <property type="project" value="TreeGrafter"/>
</dbReference>
<reference evidence="4 5" key="1">
    <citation type="journal article" date="2007" name="Int. J. Syst. Evol. Microbiol.">
        <title>Marixanthomonas ophiurae gen. nov., sp. nov., a marine bacterium of the family Flavobacteriaceae isolated from a deep-sea brittle star.</title>
        <authorList>
            <person name="Romanenko L.A."/>
            <person name="Uchino M."/>
            <person name="Frolova G.M."/>
            <person name="Mikhailov V.V."/>
        </authorList>
    </citation>
    <scope>NUCLEOTIDE SEQUENCE [LARGE SCALE GENOMIC DNA]</scope>
    <source>
        <strain evidence="4 5">KMM 3046</strain>
    </source>
</reference>
<dbReference type="PANTHER" id="PTHR10587">
    <property type="entry name" value="GLYCOSYL TRANSFERASE-RELATED"/>
    <property type="match status" value="1"/>
</dbReference>
<keyword evidence="5" id="KW-1185">Reference proteome</keyword>
<dbReference type="EMBL" id="QVID01000001">
    <property type="protein sequence ID" value="RFN59564.1"/>
    <property type="molecule type" value="Genomic_DNA"/>
</dbReference>